<comment type="catalytic activity">
    <reaction evidence="4 5">
        <text>L-tyrosyl-[protein] + 3'-phosphoadenylyl sulfate = O-sulfo-L-tyrosine-[protein] + adenosine 3',5'-bisphosphate + H(+)</text>
        <dbReference type="Rhea" id="RHEA:16801"/>
        <dbReference type="Rhea" id="RHEA-COMP:10136"/>
        <dbReference type="Rhea" id="RHEA-COMP:11688"/>
        <dbReference type="ChEBI" id="CHEBI:15378"/>
        <dbReference type="ChEBI" id="CHEBI:46858"/>
        <dbReference type="ChEBI" id="CHEBI:58339"/>
        <dbReference type="ChEBI" id="CHEBI:58343"/>
        <dbReference type="ChEBI" id="CHEBI:65286"/>
        <dbReference type="EC" id="2.8.2.20"/>
    </reaction>
</comment>
<dbReference type="InterPro" id="IPR026634">
    <property type="entry name" value="TPST-like"/>
</dbReference>
<evidence type="ECO:0000313" key="6">
    <source>
        <dbReference type="EMBL" id="KAF7258777.1"/>
    </source>
</evidence>
<evidence type="ECO:0000256" key="5">
    <source>
        <dbReference type="RuleBase" id="RU365018"/>
    </source>
</evidence>
<evidence type="ECO:0000313" key="7">
    <source>
        <dbReference type="Proteomes" id="UP000822476"/>
    </source>
</evidence>
<evidence type="ECO:0000256" key="4">
    <source>
        <dbReference type="ARBA" id="ARBA00048460"/>
    </source>
</evidence>
<evidence type="ECO:0000256" key="3">
    <source>
        <dbReference type="ARBA" id="ARBA00022679"/>
    </source>
</evidence>
<keyword evidence="7" id="KW-1185">Reference proteome</keyword>
<evidence type="ECO:0000256" key="1">
    <source>
        <dbReference type="ARBA" id="ARBA00009988"/>
    </source>
</evidence>
<comment type="similarity">
    <text evidence="1 5">Belongs to the protein sulfotransferase family.</text>
</comment>
<dbReference type="PANTHER" id="PTHR12788">
    <property type="entry name" value="PROTEIN-TYROSINE SULFOTRANSFERASE 2"/>
    <property type="match status" value="1"/>
</dbReference>
<dbReference type="OrthoDB" id="545675at2759"/>
<dbReference type="Pfam" id="PF13469">
    <property type="entry name" value="Sulfotransfer_3"/>
    <property type="match status" value="1"/>
</dbReference>
<dbReference type="GO" id="GO:0008476">
    <property type="term" value="F:protein-tyrosine sulfotransferase activity"/>
    <property type="evidence" value="ECO:0007669"/>
    <property type="project" value="UniProtKB-EC"/>
</dbReference>
<gene>
    <name evidence="6" type="ORF">EG68_03708</name>
</gene>
<name>A0A8S9Z6R9_9TREM</name>
<protein>
    <recommendedName>
        <fullName evidence="2 5">Protein-tyrosine sulfotransferase</fullName>
        <ecNumber evidence="2 5">2.8.2.20</ecNumber>
    </recommendedName>
</protein>
<dbReference type="GO" id="GO:0005794">
    <property type="term" value="C:Golgi apparatus"/>
    <property type="evidence" value="ECO:0007669"/>
    <property type="project" value="TreeGrafter"/>
</dbReference>
<dbReference type="AlphaFoldDB" id="A0A8S9Z6R9"/>
<accession>A0A8S9Z6R9</accession>
<evidence type="ECO:0000256" key="2">
    <source>
        <dbReference type="ARBA" id="ARBA00013262"/>
    </source>
</evidence>
<dbReference type="Gene3D" id="3.40.50.300">
    <property type="entry name" value="P-loop containing nucleotide triphosphate hydrolases"/>
    <property type="match status" value="1"/>
</dbReference>
<dbReference type="EC" id="2.8.2.20" evidence="2 5"/>
<reference evidence="6" key="1">
    <citation type="submission" date="2019-07" db="EMBL/GenBank/DDBJ databases">
        <title>Annotation for the trematode Paragonimus miyazaki's.</title>
        <authorList>
            <person name="Choi Y.-J."/>
        </authorList>
    </citation>
    <scope>NUCLEOTIDE SEQUENCE</scope>
    <source>
        <strain evidence="6">Japan</strain>
    </source>
</reference>
<keyword evidence="3 5" id="KW-0808">Transferase</keyword>
<comment type="caution">
    <text evidence="6">The sequence shown here is derived from an EMBL/GenBank/DDBJ whole genome shotgun (WGS) entry which is preliminary data.</text>
</comment>
<sequence length="168" mass="20203">MCVSIFPKLKFITVIITDFRRHLSLGPEFALMRIWNGMVRRIFLACQQIGPRRCMTVRYELLVLDPERMMRHVFDFLGLPWNPRVLEHEKWIWKTSNLSRFDKSTVQVLQKIHTNSLFTWFRESSYPHSGYLYRSDQIRNPMLHSLGYTDLGLPPDYRKLSWEQPQIE</sequence>
<dbReference type="Proteomes" id="UP000822476">
    <property type="component" value="Unassembled WGS sequence"/>
</dbReference>
<comment type="function">
    <text evidence="5">Catalyzes the O-sulfation of tyrosine residues within acidic motifs of polypeptides, using 3'-phosphoadenylyl sulfate (PAPS) as cosubstrate.</text>
</comment>
<dbReference type="InterPro" id="IPR027417">
    <property type="entry name" value="P-loop_NTPase"/>
</dbReference>
<dbReference type="EMBL" id="JTDE01001538">
    <property type="protein sequence ID" value="KAF7258777.1"/>
    <property type="molecule type" value="Genomic_DNA"/>
</dbReference>
<dbReference type="SUPFAM" id="SSF52540">
    <property type="entry name" value="P-loop containing nucleoside triphosphate hydrolases"/>
    <property type="match status" value="1"/>
</dbReference>
<organism evidence="6 7">
    <name type="scientific">Paragonimus skrjabini miyazakii</name>
    <dbReference type="NCBI Taxonomy" id="59628"/>
    <lineage>
        <taxon>Eukaryota</taxon>
        <taxon>Metazoa</taxon>
        <taxon>Spiralia</taxon>
        <taxon>Lophotrochozoa</taxon>
        <taxon>Platyhelminthes</taxon>
        <taxon>Trematoda</taxon>
        <taxon>Digenea</taxon>
        <taxon>Plagiorchiida</taxon>
        <taxon>Troglotremata</taxon>
        <taxon>Troglotrematidae</taxon>
        <taxon>Paragonimus</taxon>
    </lineage>
</organism>
<dbReference type="PANTHER" id="PTHR12788:SF10">
    <property type="entry name" value="PROTEIN-TYROSINE SULFOTRANSFERASE"/>
    <property type="match status" value="1"/>
</dbReference>
<proteinExistence type="inferred from homology"/>